<dbReference type="Proteomes" id="UP000823388">
    <property type="component" value="Chromosome 6N"/>
</dbReference>
<accession>A0A8T0R1W4</accession>
<sequence length="51" mass="6050">MWNLMCVTYKKTCSPHELICEDSYAIIREMLCEFIIKDVIPPGSRFYYAQV</sequence>
<evidence type="ECO:0000313" key="1">
    <source>
        <dbReference type="EMBL" id="KAG2579089.1"/>
    </source>
</evidence>
<keyword evidence="2" id="KW-1185">Reference proteome</keyword>
<evidence type="ECO:0000313" key="2">
    <source>
        <dbReference type="Proteomes" id="UP000823388"/>
    </source>
</evidence>
<reference evidence="1" key="1">
    <citation type="submission" date="2020-05" db="EMBL/GenBank/DDBJ databases">
        <title>WGS assembly of Panicum virgatum.</title>
        <authorList>
            <person name="Lovell J.T."/>
            <person name="Jenkins J."/>
            <person name="Shu S."/>
            <person name="Juenger T.E."/>
            <person name="Schmutz J."/>
        </authorList>
    </citation>
    <scope>NUCLEOTIDE SEQUENCE</scope>
    <source>
        <strain evidence="1">AP13</strain>
    </source>
</reference>
<protein>
    <submittedName>
        <fullName evidence="1">Uncharacterized protein</fullName>
    </submittedName>
</protein>
<gene>
    <name evidence="1" type="ORF">PVAP13_6NG148306</name>
</gene>
<proteinExistence type="predicted"/>
<dbReference type="EMBL" id="CM029048">
    <property type="protein sequence ID" value="KAG2579089.1"/>
    <property type="molecule type" value="Genomic_DNA"/>
</dbReference>
<comment type="caution">
    <text evidence="1">The sequence shown here is derived from an EMBL/GenBank/DDBJ whole genome shotgun (WGS) entry which is preliminary data.</text>
</comment>
<name>A0A8T0R1W4_PANVG</name>
<organism evidence="1 2">
    <name type="scientific">Panicum virgatum</name>
    <name type="common">Blackwell switchgrass</name>
    <dbReference type="NCBI Taxonomy" id="38727"/>
    <lineage>
        <taxon>Eukaryota</taxon>
        <taxon>Viridiplantae</taxon>
        <taxon>Streptophyta</taxon>
        <taxon>Embryophyta</taxon>
        <taxon>Tracheophyta</taxon>
        <taxon>Spermatophyta</taxon>
        <taxon>Magnoliopsida</taxon>
        <taxon>Liliopsida</taxon>
        <taxon>Poales</taxon>
        <taxon>Poaceae</taxon>
        <taxon>PACMAD clade</taxon>
        <taxon>Panicoideae</taxon>
        <taxon>Panicodae</taxon>
        <taxon>Paniceae</taxon>
        <taxon>Panicinae</taxon>
        <taxon>Panicum</taxon>
        <taxon>Panicum sect. Hiantes</taxon>
    </lineage>
</organism>
<dbReference type="AlphaFoldDB" id="A0A8T0R1W4"/>